<proteinExistence type="predicted"/>
<name>A0A2P5XNF2_GOSBA</name>
<sequence length="99" mass="11100">MPVYCCTRLNGTSVLHARVKETESNLVPGTPVVFYPMPVLFLSSSPTAVGIYRTPCFREIMSCFNTTVSHDRVSSHVWLRLQARPCAWPCGITLWARPS</sequence>
<evidence type="ECO:0000313" key="2">
    <source>
        <dbReference type="Proteomes" id="UP000239757"/>
    </source>
</evidence>
<organism evidence="1 2">
    <name type="scientific">Gossypium barbadense</name>
    <name type="common">Sea Island cotton</name>
    <name type="synonym">Hibiscus barbadensis</name>
    <dbReference type="NCBI Taxonomy" id="3634"/>
    <lineage>
        <taxon>Eukaryota</taxon>
        <taxon>Viridiplantae</taxon>
        <taxon>Streptophyta</taxon>
        <taxon>Embryophyta</taxon>
        <taxon>Tracheophyta</taxon>
        <taxon>Spermatophyta</taxon>
        <taxon>Magnoliopsida</taxon>
        <taxon>eudicotyledons</taxon>
        <taxon>Gunneridae</taxon>
        <taxon>Pentapetalae</taxon>
        <taxon>rosids</taxon>
        <taxon>malvids</taxon>
        <taxon>Malvales</taxon>
        <taxon>Malvaceae</taxon>
        <taxon>Malvoideae</taxon>
        <taxon>Gossypium</taxon>
    </lineage>
</organism>
<reference evidence="1 2" key="1">
    <citation type="submission" date="2015-01" db="EMBL/GenBank/DDBJ databases">
        <title>Genome of allotetraploid Gossypium barbadense reveals genomic plasticity and fiber elongation in cotton evolution.</title>
        <authorList>
            <person name="Chen X."/>
            <person name="Liu X."/>
            <person name="Zhao B."/>
            <person name="Zheng H."/>
            <person name="Hu Y."/>
            <person name="Lu G."/>
            <person name="Yang C."/>
            <person name="Chen J."/>
            <person name="Shan C."/>
            <person name="Zhang L."/>
            <person name="Zhou Y."/>
            <person name="Wang L."/>
            <person name="Guo W."/>
            <person name="Bai Y."/>
            <person name="Ruan J."/>
            <person name="Shangguan X."/>
            <person name="Mao Y."/>
            <person name="Jiang J."/>
            <person name="Zhu Y."/>
            <person name="Lei J."/>
            <person name="Kang H."/>
            <person name="Chen S."/>
            <person name="He X."/>
            <person name="Wang R."/>
            <person name="Wang Y."/>
            <person name="Chen J."/>
            <person name="Wang L."/>
            <person name="Yu S."/>
            <person name="Wang B."/>
            <person name="Wei J."/>
            <person name="Song S."/>
            <person name="Lu X."/>
            <person name="Gao Z."/>
            <person name="Gu W."/>
            <person name="Deng X."/>
            <person name="Ma D."/>
            <person name="Wang S."/>
            <person name="Liang W."/>
            <person name="Fang L."/>
            <person name="Cai C."/>
            <person name="Zhu X."/>
            <person name="Zhou B."/>
            <person name="Zhang Y."/>
            <person name="Chen Z."/>
            <person name="Xu S."/>
            <person name="Zhu R."/>
            <person name="Wang S."/>
            <person name="Zhang T."/>
            <person name="Zhao G."/>
        </authorList>
    </citation>
    <scope>NUCLEOTIDE SEQUENCE [LARGE SCALE GENOMIC DNA]</scope>
    <source>
        <strain evidence="2">cv. Xinhai21</strain>
        <tissue evidence="1">Leaf</tissue>
    </source>
</reference>
<evidence type="ECO:0000313" key="1">
    <source>
        <dbReference type="EMBL" id="PPS04850.1"/>
    </source>
</evidence>
<dbReference type="EMBL" id="KZ664541">
    <property type="protein sequence ID" value="PPS04850.1"/>
    <property type="molecule type" value="Genomic_DNA"/>
</dbReference>
<protein>
    <submittedName>
        <fullName evidence="1">Uncharacterized protein</fullName>
    </submittedName>
</protein>
<dbReference type="AlphaFoldDB" id="A0A2P5XNF2"/>
<dbReference type="Proteomes" id="UP000239757">
    <property type="component" value="Unassembled WGS sequence"/>
</dbReference>
<gene>
    <name evidence="1" type="ORF">GOBAR_AA15817</name>
</gene>
<accession>A0A2P5XNF2</accession>